<dbReference type="CDD" id="cd06579">
    <property type="entry name" value="TM_PBP1_transp_AraH_like"/>
    <property type="match status" value="1"/>
</dbReference>
<evidence type="ECO:0000313" key="9">
    <source>
        <dbReference type="EMBL" id="SUZ78773.1"/>
    </source>
</evidence>
<evidence type="ECO:0000256" key="7">
    <source>
        <dbReference type="ARBA" id="ARBA00023136"/>
    </source>
</evidence>
<evidence type="ECO:0000256" key="2">
    <source>
        <dbReference type="ARBA" id="ARBA00022448"/>
    </source>
</evidence>
<feature type="transmembrane region" description="Helical" evidence="8">
    <location>
        <begin position="48"/>
        <end position="69"/>
    </location>
</feature>
<feature type="transmembrane region" description="Helical" evidence="8">
    <location>
        <begin position="21"/>
        <end position="42"/>
    </location>
</feature>
<evidence type="ECO:0000256" key="1">
    <source>
        <dbReference type="ARBA" id="ARBA00004651"/>
    </source>
</evidence>
<dbReference type="GO" id="GO:0005886">
    <property type="term" value="C:plasma membrane"/>
    <property type="evidence" value="ECO:0007669"/>
    <property type="project" value="UniProtKB-SubCell"/>
</dbReference>
<evidence type="ECO:0000256" key="4">
    <source>
        <dbReference type="ARBA" id="ARBA00022519"/>
    </source>
</evidence>
<evidence type="ECO:0000256" key="8">
    <source>
        <dbReference type="SAM" id="Phobius"/>
    </source>
</evidence>
<keyword evidence="4" id="KW-0997">Cell inner membrane</keyword>
<reference evidence="9" key="1">
    <citation type="submission" date="2018-05" db="EMBL/GenBank/DDBJ databases">
        <authorList>
            <person name="Lanie J.A."/>
            <person name="Ng W.-L."/>
            <person name="Kazmierczak K.M."/>
            <person name="Andrzejewski T.M."/>
            <person name="Davidsen T.M."/>
            <person name="Wayne K.J."/>
            <person name="Tettelin H."/>
            <person name="Glass J.I."/>
            <person name="Rusch D."/>
            <person name="Podicherti R."/>
            <person name="Tsui H.-C.T."/>
            <person name="Winkler M.E."/>
        </authorList>
    </citation>
    <scope>NUCLEOTIDE SEQUENCE</scope>
</reference>
<dbReference type="Pfam" id="PF02653">
    <property type="entry name" value="BPD_transp_2"/>
    <property type="match status" value="1"/>
</dbReference>
<organism evidence="9">
    <name type="scientific">marine metagenome</name>
    <dbReference type="NCBI Taxonomy" id="408172"/>
    <lineage>
        <taxon>unclassified sequences</taxon>
        <taxon>metagenomes</taxon>
        <taxon>ecological metagenomes</taxon>
    </lineage>
</organism>
<comment type="subcellular location">
    <subcellularLocation>
        <location evidence="1">Cell membrane</location>
        <topology evidence="1">Multi-pass membrane protein</topology>
    </subcellularLocation>
</comment>
<evidence type="ECO:0000256" key="5">
    <source>
        <dbReference type="ARBA" id="ARBA00022692"/>
    </source>
</evidence>
<protein>
    <submittedName>
        <fullName evidence="9">Uncharacterized protein</fullName>
    </submittedName>
</protein>
<dbReference type="PANTHER" id="PTHR32196:SF71">
    <property type="entry name" value="AUTOINDUCER 2 IMPORT SYSTEM PERMEASE PROTEIN LSRD"/>
    <property type="match status" value="1"/>
</dbReference>
<dbReference type="InterPro" id="IPR001851">
    <property type="entry name" value="ABC_transp_permease"/>
</dbReference>
<keyword evidence="5 8" id="KW-0812">Transmembrane</keyword>
<feature type="transmembrane region" description="Helical" evidence="8">
    <location>
        <begin position="167"/>
        <end position="189"/>
    </location>
</feature>
<keyword evidence="3" id="KW-1003">Cell membrane</keyword>
<gene>
    <name evidence="9" type="ORF">METZ01_LOCUS31627</name>
</gene>
<feature type="transmembrane region" description="Helical" evidence="8">
    <location>
        <begin position="275"/>
        <end position="294"/>
    </location>
</feature>
<dbReference type="EMBL" id="UINC01001366">
    <property type="protein sequence ID" value="SUZ78773.1"/>
    <property type="molecule type" value="Genomic_DNA"/>
</dbReference>
<evidence type="ECO:0000256" key="6">
    <source>
        <dbReference type="ARBA" id="ARBA00022989"/>
    </source>
</evidence>
<dbReference type="AlphaFoldDB" id="A0A381QMH5"/>
<accession>A0A381QMH5</accession>
<keyword evidence="6 8" id="KW-1133">Transmembrane helix</keyword>
<dbReference type="GO" id="GO:0022857">
    <property type="term" value="F:transmembrane transporter activity"/>
    <property type="evidence" value="ECO:0007669"/>
    <property type="project" value="InterPro"/>
</dbReference>
<feature type="transmembrane region" description="Helical" evidence="8">
    <location>
        <begin position="218"/>
        <end position="237"/>
    </location>
</feature>
<name>A0A381QMH5_9ZZZZ</name>
<feature type="transmembrane region" description="Helical" evidence="8">
    <location>
        <begin position="249"/>
        <end position="268"/>
    </location>
</feature>
<keyword evidence="7 8" id="KW-0472">Membrane</keyword>
<sequence>MNNKILLNPPKNILNIFYKKEFILFLVLILLIIFNSQISPYFLDLYNLIDSTFLFSEKAIIALSMTFVIIARQIDLSVASIIAVSSCVLGYTTSIGLPTFYVISLTLLSGGVCGAFNGFIITRYAIPSIIVTIGTMSLFRGLAYSFLEDQYYNKFPDIVVKLGSDYLFGYIPYAFLTFIILTLCFAFVLHKTIIGKRIFAIGNNPDAAKYTGINVDKYTFVLFTMNGIFSALASIFLSGRLSSVRPNIAFGWELQIITMVVLGGVYIYGGSGSILGVFISIIILGMLSFGLGLLNVPGVGIIIFTGLLLIISIGLPSFIKYFRNQNE</sequence>
<keyword evidence="2" id="KW-0813">Transport</keyword>
<evidence type="ECO:0000256" key="3">
    <source>
        <dbReference type="ARBA" id="ARBA00022475"/>
    </source>
</evidence>
<feature type="transmembrane region" description="Helical" evidence="8">
    <location>
        <begin position="100"/>
        <end position="121"/>
    </location>
</feature>
<proteinExistence type="predicted"/>
<feature type="transmembrane region" description="Helical" evidence="8">
    <location>
        <begin position="76"/>
        <end position="94"/>
    </location>
</feature>
<feature type="transmembrane region" description="Helical" evidence="8">
    <location>
        <begin position="128"/>
        <end position="147"/>
    </location>
</feature>
<dbReference type="PANTHER" id="PTHR32196">
    <property type="entry name" value="ABC TRANSPORTER PERMEASE PROTEIN YPHD-RELATED-RELATED"/>
    <property type="match status" value="1"/>
</dbReference>
<feature type="transmembrane region" description="Helical" evidence="8">
    <location>
        <begin position="300"/>
        <end position="322"/>
    </location>
</feature>